<name>A0AAV7FFN4_ARIFI</name>
<reference evidence="4 5" key="1">
    <citation type="submission" date="2021-07" db="EMBL/GenBank/DDBJ databases">
        <title>The Aristolochia fimbriata genome: insights into angiosperm evolution, floral development and chemical biosynthesis.</title>
        <authorList>
            <person name="Jiao Y."/>
        </authorList>
    </citation>
    <scope>NUCLEOTIDE SEQUENCE [LARGE SCALE GENOMIC DNA]</scope>
    <source>
        <strain evidence="4">IBCAS-2021</strain>
        <tissue evidence="4">Leaf</tissue>
    </source>
</reference>
<comment type="caution">
    <text evidence="4">The sequence shown here is derived from an EMBL/GenBank/DDBJ whole genome shotgun (WGS) entry which is preliminary data.</text>
</comment>
<dbReference type="InterPro" id="IPR029058">
    <property type="entry name" value="AB_hydrolase_fold"/>
</dbReference>
<evidence type="ECO:0000259" key="3">
    <source>
        <dbReference type="Pfam" id="PF12697"/>
    </source>
</evidence>
<accession>A0AAV7FFN4</accession>
<keyword evidence="2" id="KW-0812">Transmembrane</keyword>
<dbReference type="SUPFAM" id="SSF53474">
    <property type="entry name" value="alpha/beta-Hydrolases"/>
    <property type="match status" value="1"/>
</dbReference>
<feature type="compositionally biased region" description="Basic and acidic residues" evidence="1">
    <location>
        <begin position="217"/>
        <end position="229"/>
    </location>
</feature>
<keyword evidence="5" id="KW-1185">Reference proteome</keyword>
<feature type="transmembrane region" description="Helical" evidence="2">
    <location>
        <begin position="18"/>
        <end position="36"/>
    </location>
</feature>
<feature type="transmembrane region" description="Helical" evidence="2">
    <location>
        <begin position="105"/>
        <end position="125"/>
    </location>
</feature>
<dbReference type="Pfam" id="PF12697">
    <property type="entry name" value="Abhydrolase_6"/>
    <property type="match status" value="1"/>
</dbReference>
<keyword evidence="2" id="KW-1133">Transmembrane helix</keyword>
<dbReference type="InterPro" id="IPR000073">
    <property type="entry name" value="AB_hydrolase_1"/>
</dbReference>
<feature type="region of interest" description="Disordered" evidence="1">
    <location>
        <begin position="210"/>
        <end position="229"/>
    </location>
</feature>
<sequence length="654" mass="71618">MAAGKGNMERIRRAFRTILFMLTMVFSLIMLSAPVLVAVGDVLVSCILVSSFTCVRCHSFKDHLARYSFRRSLMDIPVVSIIRSLVITCVYSLCDGPGLSHGPYLGTTTLCSVVSILILSVKACLFSSHSEIEAEASTSLATQKLHLKKSWGMPVLFLSSLVFALGHVVVAYRTSCRARRKLLFHRVDPEAVLSCKNVFSGGYQKVPRSPTPTGKILKNDSEAKRRPISTRDEGELPARLFADIDSLFMSCQGLILHYKLSVPESSLSRSLTSVTFVESNPCVSPKCISPVLKFDRQPLSASSKSHQYHMHRSFSNQFQSPSSLYAPLLASSGSSTHFFTDEIPTLNLDEDEGEESLHKSVNSSKDDESGKFGVVLVHGFGGGVFSWRHVMGPLARQVGCTVAAFDRPGWGLTSRPQRKEWEEKQLSNPYTLESQVGLLLAFCLQMGFSSVVLVGHDDGGLLALKAVERFQASANSINVEVKGVVLLGVNLSREVVPGFARILLHTSLGKKHMVRPLLRTEITQVVNRRAWYDATKLTSEILNLYKAPLCVEGWDEALQEISRLSYATVLSSQNAAVLLKSVQDLPILVVAGAEDALVSLKSSQIMASKLVNSRLVAISGCGHLPHEECPRALLAALTPFMTKLLSSRGHQEVL</sequence>
<dbReference type="AlphaFoldDB" id="A0AAV7FFN4"/>
<organism evidence="4 5">
    <name type="scientific">Aristolochia fimbriata</name>
    <name type="common">White veined hardy Dutchman's pipe vine</name>
    <dbReference type="NCBI Taxonomy" id="158543"/>
    <lineage>
        <taxon>Eukaryota</taxon>
        <taxon>Viridiplantae</taxon>
        <taxon>Streptophyta</taxon>
        <taxon>Embryophyta</taxon>
        <taxon>Tracheophyta</taxon>
        <taxon>Spermatophyta</taxon>
        <taxon>Magnoliopsida</taxon>
        <taxon>Magnoliidae</taxon>
        <taxon>Piperales</taxon>
        <taxon>Aristolochiaceae</taxon>
        <taxon>Aristolochia</taxon>
    </lineage>
</organism>
<feature type="transmembrane region" description="Helical" evidence="2">
    <location>
        <begin position="151"/>
        <end position="172"/>
    </location>
</feature>
<dbReference type="EMBL" id="JAINDJ010000002">
    <property type="protein sequence ID" value="KAG9459748.1"/>
    <property type="molecule type" value="Genomic_DNA"/>
</dbReference>
<dbReference type="Proteomes" id="UP000825729">
    <property type="component" value="Unassembled WGS sequence"/>
</dbReference>
<protein>
    <recommendedName>
        <fullName evidence="3">AB hydrolase-1 domain-containing protein</fullName>
    </recommendedName>
</protein>
<evidence type="ECO:0000256" key="2">
    <source>
        <dbReference type="SAM" id="Phobius"/>
    </source>
</evidence>
<dbReference type="PANTHER" id="PTHR43689:SF8">
    <property type="entry name" value="ALPHA_BETA-HYDROLASES SUPERFAMILY PROTEIN"/>
    <property type="match status" value="1"/>
</dbReference>
<gene>
    <name evidence="4" type="ORF">H6P81_004256</name>
</gene>
<evidence type="ECO:0000313" key="5">
    <source>
        <dbReference type="Proteomes" id="UP000825729"/>
    </source>
</evidence>
<dbReference type="Gene3D" id="3.40.50.1820">
    <property type="entry name" value="alpha/beta hydrolase"/>
    <property type="match status" value="1"/>
</dbReference>
<proteinExistence type="predicted"/>
<dbReference type="PANTHER" id="PTHR43689">
    <property type="entry name" value="HYDROLASE"/>
    <property type="match status" value="1"/>
</dbReference>
<keyword evidence="2" id="KW-0472">Membrane</keyword>
<evidence type="ECO:0000256" key="1">
    <source>
        <dbReference type="SAM" id="MobiDB-lite"/>
    </source>
</evidence>
<feature type="domain" description="AB hydrolase-1" evidence="3">
    <location>
        <begin position="374"/>
        <end position="635"/>
    </location>
</feature>
<evidence type="ECO:0000313" key="4">
    <source>
        <dbReference type="EMBL" id="KAG9459748.1"/>
    </source>
</evidence>